<reference evidence="4" key="5">
    <citation type="submission" date="2025-09" db="UniProtKB">
        <authorList>
            <consortium name="Ensembl"/>
        </authorList>
    </citation>
    <scope>IDENTIFICATION</scope>
</reference>
<reference evidence="5" key="3">
    <citation type="journal article" date="2014" name="Nature">
        <title>Elephant shark genome provides unique insights into gnathostome evolution.</title>
        <authorList>
            <consortium name="International Elephant Shark Genome Sequencing Consortium"/>
            <person name="Venkatesh B."/>
            <person name="Lee A.P."/>
            <person name="Ravi V."/>
            <person name="Maurya A.K."/>
            <person name="Lian M.M."/>
            <person name="Swann J.B."/>
            <person name="Ohta Y."/>
            <person name="Flajnik M.F."/>
            <person name="Sutoh Y."/>
            <person name="Kasahara M."/>
            <person name="Hoon S."/>
            <person name="Gangu V."/>
            <person name="Roy S.W."/>
            <person name="Irimia M."/>
            <person name="Korzh V."/>
            <person name="Kondrychyn I."/>
            <person name="Lim Z.W."/>
            <person name="Tay B.H."/>
            <person name="Tohari S."/>
            <person name="Kong K.W."/>
            <person name="Ho S."/>
            <person name="Lorente-Galdos B."/>
            <person name="Quilez J."/>
            <person name="Marques-Bonet T."/>
            <person name="Raney B.J."/>
            <person name="Ingham P.W."/>
            <person name="Tay A."/>
            <person name="Hillier L.W."/>
            <person name="Minx P."/>
            <person name="Boehm T."/>
            <person name="Wilson R.K."/>
            <person name="Brenner S."/>
            <person name="Warren W.C."/>
        </authorList>
    </citation>
    <scope>NUCLEOTIDE SEQUENCE [LARGE SCALE GENOMIC DNA]</scope>
</reference>
<organism evidence="4 5">
    <name type="scientific">Callorhinchus milii</name>
    <name type="common">Ghost shark</name>
    <dbReference type="NCBI Taxonomy" id="7868"/>
    <lineage>
        <taxon>Eukaryota</taxon>
        <taxon>Metazoa</taxon>
        <taxon>Chordata</taxon>
        <taxon>Craniata</taxon>
        <taxon>Vertebrata</taxon>
        <taxon>Chondrichthyes</taxon>
        <taxon>Holocephali</taxon>
        <taxon>Chimaeriformes</taxon>
        <taxon>Callorhinchidae</taxon>
        <taxon>Callorhinchus</taxon>
    </lineage>
</organism>
<evidence type="ECO:0000313" key="5">
    <source>
        <dbReference type="Proteomes" id="UP000314986"/>
    </source>
</evidence>
<protein>
    <submittedName>
        <fullName evidence="4">FHF complex subunit HOOK interacting protein 2B</fullName>
    </submittedName>
</protein>
<sequence length="615" mass="68153">MEWSTVSKAAESSRRIRRMSFVTLTRAVSLYLTTVPVKQTDIPWRLRQMLDILVYEEKQRDTQETGPCLEYLLQHKILETLCTLGKAGYPPGMKQQVLILMTQLLSQIQQPLLPHVNVHRPVQKLIRLCGQPLDSDTEKEEVQFLITVCLKLTQDPYLITFFIEVRTVHSSHSLALRSEGSQSGSDTDPERGSGSQSGISPPVTPAANARPCPTAQCQTESNLVRALLTLNQSEKRCSALKAREALLLLVAVPEESGVRWMAGSKALRHTLTARLAELYQLIPDSINPGDVESLTPITAVAVAKAIRDQFFVSVLEPELSCEVRILNSTTLLLTIVQQVSSPRLLKELVCFLLGEGGESEAETSGQLASHPLLSHLIQHCNHLSDEISVVTLRVFEQLLRKPEPQVVSRLVLWDLRDRGYRAPSTGQDEGSNAESSQPPETEDLDEDPFFTDMYMGSMYPASDWLAAPTTTTLPAARESALHSPSQQHGLKTSHLVPGAGYDTYLQDAHRLVSAGVLCVGGGVGGYSSARIVRDPYDLNLQLTSVLSRLALFPHPHLDEYLLDPYLSLTPGSRSLFSVLIRVIGELMQRVQRVPHFASKLLFVRKQLMGLEPEEP</sequence>
<feature type="region of interest" description="Disordered" evidence="2">
    <location>
        <begin position="176"/>
        <end position="212"/>
    </location>
</feature>
<dbReference type="GeneTree" id="ENSGT00950000182936"/>
<reference evidence="5" key="1">
    <citation type="journal article" date="2006" name="Science">
        <title>Ancient noncoding elements conserved in the human genome.</title>
        <authorList>
            <person name="Venkatesh B."/>
            <person name="Kirkness E.F."/>
            <person name="Loh Y.H."/>
            <person name="Halpern A.L."/>
            <person name="Lee A.P."/>
            <person name="Johnson J."/>
            <person name="Dandona N."/>
            <person name="Viswanathan L.D."/>
            <person name="Tay A."/>
            <person name="Venter J.C."/>
            <person name="Strausberg R.L."/>
            <person name="Brenner S."/>
        </authorList>
    </citation>
    <scope>NUCLEOTIDE SEQUENCE [LARGE SCALE GENOMIC DNA]</scope>
</reference>
<dbReference type="Ensembl" id="ENSCMIT00000008090.1">
    <property type="protein sequence ID" value="ENSCMIP00000007862.1"/>
    <property type="gene ID" value="ENSCMIG00000004248.1"/>
</dbReference>
<feature type="compositionally biased region" description="Polar residues" evidence="2">
    <location>
        <begin position="176"/>
        <end position="186"/>
    </location>
</feature>
<evidence type="ECO:0000256" key="1">
    <source>
        <dbReference type="ARBA" id="ARBA00024336"/>
    </source>
</evidence>
<dbReference type="Proteomes" id="UP000314986">
    <property type="component" value="Unassembled WGS sequence"/>
</dbReference>
<feature type="region of interest" description="Disordered" evidence="2">
    <location>
        <begin position="421"/>
        <end position="448"/>
    </location>
</feature>
<dbReference type="Pfam" id="PF19314">
    <property type="entry name" value="DUF5917"/>
    <property type="match status" value="1"/>
</dbReference>
<evidence type="ECO:0000313" key="4">
    <source>
        <dbReference type="Ensembl" id="ENSCMIP00000007862.1"/>
    </source>
</evidence>
<dbReference type="InterPro" id="IPR045669">
    <property type="entry name" value="FHIP_C"/>
</dbReference>
<dbReference type="STRING" id="7868.ENSCMIP00000007862"/>
<feature type="compositionally biased region" description="Polar residues" evidence="2">
    <location>
        <begin position="424"/>
        <end position="439"/>
    </location>
</feature>
<evidence type="ECO:0000256" key="2">
    <source>
        <dbReference type="SAM" id="MobiDB-lite"/>
    </source>
</evidence>
<reference evidence="5" key="2">
    <citation type="journal article" date="2007" name="PLoS Biol.">
        <title>Survey sequencing and comparative analysis of the elephant shark (Callorhinchus milii) genome.</title>
        <authorList>
            <person name="Venkatesh B."/>
            <person name="Kirkness E.F."/>
            <person name="Loh Y.H."/>
            <person name="Halpern A.L."/>
            <person name="Lee A.P."/>
            <person name="Johnson J."/>
            <person name="Dandona N."/>
            <person name="Viswanathan L.D."/>
            <person name="Tay A."/>
            <person name="Venter J.C."/>
            <person name="Strausberg R.L."/>
            <person name="Brenner S."/>
        </authorList>
    </citation>
    <scope>NUCLEOTIDE SEQUENCE [LARGE SCALE GENOMIC DNA]</scope>
</reference>
<reference evidence="4" key="4">
    <citation type="submission" date="2025-08" db="UniProtKB">
        <authorList>
            <consortium name="Ensembl"/>
        </authorList>
    </citation>
    <scope>IDENTIFICATION</scope>
</reference>
<evidence type="ECO:0000259" key="3">
    <source>
        <dbReference type="Pfam" id="PF19314"/>
    </source>
</evidence>
<dbReference type="InterPro" id="IPR019384">
    <property type="entry name" value="FHIP"/>
</dbReference>
<dbReference type="Pfam" id="PF10257">
    <property type="entry name" value="RAI16-like"/>
    <property type="match status" value="2"/>
</dbReference>
<keyword evidence="5" id="KW-1185">Reference proteome</keyword>
<dbReference type="AlphaFoldDB" id="A0A4W3GY18"/>
<proteinExistence type="inferred from homology"/>
<feature type="domain" description="FHF complex subunit HOOK-interacting protein C-terminal" evidence="3">
    <location>
        <begin position="530"/>
        <end position="609"/>
    </location>
</feature>
<dbReference type="PANTHER" id="PTHR21705:SF9">
    <property type="entry name" value="FHF COMPLEX SUBUNIT HOOK-INTERACTING PROTEIN 2B"/>
    <property type="match status" value="1"/>
</dbReference>
<name>A0A4W3GY18_CALMI</name>
<comment type="similarity">
    <text evidence="1">Belongs to the FHIP family.</text>
</comment>
<accession>A0A4W3GY18</accession>
<dbReference type="InParanoid" id="A0A4W3GY18"/>
<dbReference type="PANTHER" id="PTHR21705">
    <property type="entry name" value="RAI16 PROTEIN-RELATED"/>
    <property type="match status" value="1"/>
</dbReference>